<protein>
    <recommendedName>
        <fullName evidence="6">SWIM-type domain-containing protein</fullName>
    </recommendedName>
</protein>
<dbReference type="PANTHER" id="PTHR31973:SF191">
    <property type="entry name" value="OS05G0489400 PROTEIN"/>
    <property type="match status" value="1"/>
</dbReference>
<keyword evidence="8" id="KW-1185">Reference proteome</keyword>
<feature type="compositionally biased region" description="Low complexity" evidence="5">
    <location>
        <begin position="164"/>
        <end position="177"/>
    </location>
</feature>
<dbReference type="PROSITE" id="PS50966">
    <property type="entry name" value="ZF_SWIM"/>
    <property type="match status" value="1"/>
</dbReference>
<feature type="region of interest" description="Disordered" evidence="5">
    <location>
        <begin position="877"/>
        <end position="930"/>
    </location>
</feature>
<dbReference type="InterPro" id="IPR058594">
    <property type="entry name" value="PB1-like_dom_pln"/>
</dbReference>
<evidence type="ECO:0000256" key="3">
    <source>
        <dbReference type="ARBA" id="ARBA00022833"/>
    </source>
</evidence>
<dbReference type="Pfam" id="PF04434">
    <property type="entry name" value="SWIM"/>
    <property type="match status" value="1"/>
</dbReference>
<name>A0AAD4JGC5_PERFH</name>
<feature type="domain" description="SWIM-type" evidence="6">
    <location>
        <begin position="650"/>
        <end position="682"/>
    </location>
</feature>
<evidence type="ECO:0000256" key="5">
    <source>
        <dbReference type="SAM" id="MobiDB-lite"/>
    </source>
</evidence>
<feature type="compositionally biased region" description="Polar residues" evidence="5">
    <location>
        <begin position="880"/>
        <end position="917"/>
    </location>
</feature>
<evidence type="ECO:0000256" key="1">
    <source>
        <dbReference type="ARBA" id="ARBA00022723"/>
    </source>
</evidence>
<dbReference type="GO" id="GO:0008270">
    <property type="term" value="F:zinc ion binding"/>
    <property type="evidence" value="ECO:0007669"/>
    <property type="project" value="UniProtKB-KW"/>
</dbReference>
<comment type="caution">
    <text evidence="7">The sequence shown here is derived from an EMBL/GenBank/DDBJ whole genome shotgun (WGS) entry which is preliminary data.</text>
</comment>
<dbReference type="EMBL" id="SDAM02000058">
    <property type="protein sequence ID" value="KAH6833345.1"/>
    <property type="molecule type" value="Genomic_DNA"/>
</dbReference>
<proteinExistence type="predicted"/>
<gene>
    <name evidence="7" type="ORF">C2S53_005462</name>
</gene>
<dbReference type="SMART" id="SM00575">
    <property type="entry name" value="ZnF_PMZ"/>
    <property type="match status" value="1"/>
</dbReference>
<reference evidence="7 8" key="1">
    <citation type="journal article" date="2021" name="Nat. Commun.">
        <title>Incipient diploidization of the medicinal plant Perilla within 10,000 years.</title>
        <authorList>
            <person name="Zhang Y."/>
            <person name="Shen Q."/>
            <person name="Leng L."/>
            <person name="Zhang D."/>
            <person name="Chen S."/>
            <person name="Shi Y."/>
            <person name="Ning Z."/>
            <person name="Chen S."/>
        </authorList>
    </citation>
    <scope>NUCLEOTIDE SEQUENCE [LARGE SCALE GENOMIC DNA]</scope>
    <source>
        <strain evidence="8">cv. PC099</strain>
    </source>
</reference>
<evidence type="ECO:0000256" key="4">
    <source>
        <dbReference type="PROSITE-ProRule" id="PRU00325"/>
    </source>
</evidence>
<accession>A0AAD4JGC5</accession>
<evidence type="ECO:0000313" key="8">
    <source>
        <dbReference type="Proteomes" id="UP001190926"/>
    </source>
</evidence>
<keyword evidence="3" id="KW-0862">Zinc</keyword>
<feature type="region of interest" description="Disordered" evidence="5">
    <location>
        <begin position="152"/>
        <end position="190"/>
    </location>
</feature>
<dbReference type="Pfam" id="PF10551">
    <property type="entry name" value="MULE"/>
    <property type="match status" value="1"/>
</dbReference>
<evidence type="ECO:0000259" key="6">
    <source>
        <dbReference type="PROSITE" id="PS50966"/>
    </source>
</evidence>
<feature type="compositionally biased region" description="Basic residues" evidence="5">
    <location>
        <begin position="729"/>
        <end position="741"/>
    </location>
</feature>
<dbReference type="PANTHER" id="PTHR31973">
    <property type="entry name" value="POLYPROTEIN, PUTATIVE-RELATED"/>
    <property type="match status" value="1"/>
</dbReference>
<feature type="region of interest" description="Disordered" evidence="5">
    <location>
        <begin position="725"/>
        <end position="761"/>
    </location>
</feature>
<dbReference type="InterPro" id="IPR007527">
    <property type="entry name" value="Znf_SWIM"/>
</dbReference>
<evidence type="ECO:0000256" key="2">
    <source>
        <dbReference type="ARBA" id="ARBA00022771"/>
    </source>
</evidence>
<dbReference type="AlphaFoldDB" id="A0AAD4JGC5"/>
<sequence>MMAPLIRRKTLLHMPHPNYSYEPYWYTLKICHGGVVINDCGNFEYLDGTYSAFDFVDSRAWGMDCLGNLCDQLGYTGKKEYYGLDDEGQLKQLSTERDILMLIVGASISREFMVYLDSDKPNVVEFVPNGDSCDDELDEIIYLENVVSDSELKAKNNDDDGDTSDTTYASEDSSFESVDSENIDEDSGKQEIISTANRGSLECGKIFSTRLVFKDVVNDYSVREGRPTKFAKNDTTRIYAQCKQRSQGCMWHINALKVTGELSYQIRELDLRHTCPRQVKVSNAKSGWLARKLETELRVDPNRSLKGFWAAAVQKLGVNISRQQAVRARQKALKIIEGSTSDQYSKLWDYAETLRERNPGSTVILELQDIPDGKQFKRIYVCLGAVKSGFLAGCRPWIGVDGCHLSGLNRGVLLAAVCMDPNNDPYPLAYAIVPVENKDNWEWFLGLLKDDLFIEIEHRYTFMSDRQKGLIGAFEIVLPGVENHFCVRHLHGNLKRAGFRGQHYKDLMWDAAKATTVPEFNVAMMAIKDVDKKCYEWLAAKPPAEWSRSHFTTYEKCDTLVNNMCEQFNKVLVDARDKPILVMLDWIRQYMMSRLQRYRDRAERKWEGRKICPRIRKLVEDNQKLATKYTPLKSSHLLYEVSSNKDGTRYSVNLEQMTCDCRRWDISGIPCTHAISAINAEGLDPEDFVNHCYSVETYTNVYNHAIMPMCHDELWSKTGHIPPLPPSFLKKKKMGRPKKDRKASANESPSKKKRKTGGLQKMPKQYHKFTCGYCKEPGHNKIEAEKQQKNPLENSQVNQTEEIDLTQPTQVEVTQDEIGVSPIPTTVAGKKLPVKRRVGVSSGTFLAPISQVKSAPYVNVETITDVERRAYAALRNLNRSSKPQSENQGTSQDNPQLNQTEKFDFTQPTQVEVTQNDIRGAPRPTTVAGRKLLVQRRALKKATKTSKTQYENADVHDATINDGQIRAHDALQKLFWPPTNVHQSENPPRQRSLQIREPSSMAFHPRHTIGASSIVVNADKGKGKMVEGLKVFTAARGKTFTHSSSLRAASTRKSGDKE</sequence>
<keyword evidence="1" id="KW-0479">Metal-binding</keyword>
<dbReference type="InterPro" id="IPR018289">
    <property type="entry name" value="MULE_transposase_dom"/>
</dbReference>
<keyword evidence="2 4" id="KW-0863">Zinc-finger</keyword>
<evidence type="ECO:0000313" key="7">
    <source>
        <dbReference type="EMBL" id="KAH6833345.1"/>
    </source>
</evidence>
<dbReference type="Proteomes" id="UP001190926">
    <property type="component" value="Unassembled WGS sequence"/>
</dbReference>
<dbReference type="InterPro" id="IPR006564">
    <property type="entry name" value="Znf_PMZ"/>
</dbReference>
<dbReference type="Pfam" id="PF26130">
    <property type="entry name" value="PB1-like"/>
    <property type="match status" value="1"/>
</dbReference>
<organism evidence="7 8">
    <name type="scientific">Perilla frutescens var. hirtella</name>
    <name type="common">Perilla citriodora</name>
    <name type="synonym">Perilla setoyensis</name>
    <dbReference type="NCBI Taxonomy" id="608512"/>
    <lineage>
        <taxon>Eukaryota</taxon>
        <taxon>Viridiplantae</taxon>
        <taxon>Streptophyta</taxon>
        <taxon>Embryophyta</taxon>
        <taxon>Tracheophyta</taxon>
        <taxon>Spermatophyta</taxon>
        <taxon>Magnoliopsida</taxon>
        <taxon>eudicotyledons</taxon>
        <taxon>Gunneridae</taxon>
        <taxon>Pentapetalae</taxon>
        <taxon>asterids</taxon>
        <taxon>lamiids</taxon>
        <taxon>Lamiales</taxon>
        <taxon>Lamiaceae</taxon>
        <taxon>Nepetoideae</taxon>
        <taxon>Elsholtzieae</taxon>
        <taxon>Perilla</taxon>
    </lineage>
</organism>